<name>A0A735CZZ5_SALMU</name>
<accession>A0A735CZZ5</accession>
<reference evidence="1" key="1">
    <citation type="journal article" date="2018" name="Genome Biol.">
        <title>SKESA: strategic k-mer extension for scrupulous assemblies.</title>
        <authorList>
            <person name="Souvorov A."/>
            <person name="Agarwala R."/>
            <person name="Lipman D.J."/>
        </authorList>
    </citation>
    <scope>NUCLEOTIDE SEQUENCE</scope>
    <source>
        <strain evidence="1">12-0651</strain>
    </source>
</reference>
<dbReference type="AlphaFoldDB" id="A0A735CZZ5"/>
<protein>
    <submittedName>
        <fullName evidence="1">Uncharacterized protein</fullName>
    </submittedName>
</protein>
<organism evidence="1">
    <name type="scientific">Salmonella muenchen</name>
    <dbReference type="NCBI Taxonomy" id="596"/>
    <lineage>
        <taxon>Bacteria</taxon>
        <taxon>Pseudomonadati</taxon>
        <taxon>Pseudomonadota</taxon>
        <taxon>Gammaproteobacteria</taxon>
        <taxon>Enterobacterales</taxon>
        <taxon>Enterobacteriaceae</taxon>
        <taxon>Salmonella</taxon>
    </lineage>
</organism>
<evidence type="ECO:0000313" key="1">
    <source>
        <dbReference type="EMBL" id="HAE6846709.1"/>
    </source>
</evidence>
<gene>
    <name evidence="1" type="ORF">G4L24_000061</name>
</gene>
<comment type="caution">
    <text evidence="1">The sequence shown here is derived from an EMBL/GenBank/DDBJ whole genome shotgun (WGS) entry which is preliminary data.</text>
</comment>
<reference evidence="1" key="2">
    <citation type="submission" date="2018-07" db="EMBL/GenBank/DDBJ databases">
        <authorList>
            <consortium name="NCBI Pathogen Detection Project"/>
        </authorList>
    </citation>
    <scope>NUCLEOTIDE SEQUENCE</scope>
    <source>
        <strain evidence="1">12-0651</strain>
    </source>
</reference>
<dbReference type="EMBL" id="DAASSO010000001">
    <property type="protein sequence ID" value="HAE6846709.1"/>
    <property type="molecule type" value="Genomic_DNA"/>
</dbReference>
<proteinExistence type="predicted"/>
<sequence>MFINQHQRDELELAMSCTDHEYRLPVKHRHKKTDYTTSGFSREEALELATEFYRDCGHTHTIHEFFKARRTSYTEFRRVMEWFDFDVKRYYRVDGGNIYRMQWIPSRDVMNHERRNLAVTMPRCEAFKKGYADTKELFVELVNVKYSHYYNNPKEFFEVLRRVDISRGTYYNRVKQYGIKVEFFMSIDNGELFPIKFKSSKYK</sequence>